<sequence length="639" mass="71172">YGSYGKYIYVESGSSGNKAVLTSQVFDRPTSMRGRCLTFWFYVSGVSTGTIETNIRTLVWKEGGYDNPSTDWNYGSFGFYIQNEYAIEIEGTSGSRQSSIGLDDLIIKDSQICSVSPASADPGTGLPIPTSTTTTTKVPLTTPIPSVYDCTFENDFCNWKNDFSLPMNWTRTKGKTSSIETGAEIDHTLGTSEGWFIYIETSVPAKNNDTARLESLALAGNPKISCLSFYYHMRGVHIDTLNVFIKSQSSGNESNIWSKTGNQGNKWFNGRNDPLGKFNWTRTSRNYYVTTGPNVDHTTSSANGHYMLFDAYSKLDGDKAGLVSPVFPFIPESYCLSWHYHMFGPEMGKLNIYLQAGDKKGLLWRFGENVGKIWNKGQLSINKILDYKNFTIIFEGERIQGARTLMALDDISLQVGVCPSFGSCTFEGEDYCFYTNVEDGRDEFDWEFGTYKTGSSLTGPTYDHTLGNPSGSYLFIEASSPIVTGNRAILESTLFLPTPTYGLCMDFWYHMYGSGMGTMNIYTNSSNVSTLIWSQSGNKGNVWLNGQVNINSASSFRVKIEAIRGNGITSDMAIDDLDFIERPCSTIPFNADPAYILTTKTTTTTTTTLKPSNPNDCNFEYNLCIWTPSKESNYNWTRT</sequence>
<feature type="domain" description="MAM" evidence="1">
    <location>
        <begin position="267"/>
        <end position="420"/>
    </location>
</feature>
<evidence type="ECO:0000313" key="3">
    <source>
        <dbReference type="Proteomes" id="UP000276133"/>
    </source>
</evidence>
<dbReference type="AlphaFoldDB" id="A0A3M7QTW1"/>
<dbReference type="Pfam" id="PF00629">
    <property type="entry name" value="MAM"/>
    <property type="match status" value="4"/>
</dbReference>
<dbReference type="SMART" id="SM00137">
    <property type="entry name" value="MAM"/>
    <property type="match status" value="3"/>
</dbReference>
<feature type="domain" description="MAM" evidence="1">
    <location>
        <begin position="615"/>
        <end position="639"/>
    </location>
</feature>
<dbReference type="Gene3D" id="2.60.120.200">
    <property type="match status" value="4"/>
</dbReference>
<evidence type="ECO:0000313" key="2">
    <source>
        <dbReference type="EMBL" id="RNA14511.1"/>
    </source>
</evidence>
<organism evidence="2 3">
    <name type="scientific">Brachionus plicatilis</name>
    <name type="common">Marine rotifer</name>
    <name type="synonym">Brachionus muelleri</name>
    <dbReference type="NCBI Taxonomy" id="10195"/>
    <lineage>
        <taxon>Eukaryota</taxon>
        <taxon>Metazoa</taxon>
        <taxon>Spiralia</taxon>
        <taxon>Gnathifera</taxon>
        <taxon>Rotifera</taxon>
        <taxon>Eurotatoria</taxon>
        <taxon>Monogononta</taxon>
        <taxon>Pseudotrocha</taxon>
        <taxon>Ploima</taxon>
        <taxon>Brachionidae</taxon>
        <taxon>Brachionus</taxon>
    </lineage>
</organism>
<dbReference type="InterPro" id="IPR051560">
    <property type="entry name" value="MAM_domain-containing"/>
</dbReference>
<dbReference type="EMBL" id="REGN01005166">
    <property type="protein sequence ID" value="RNA14511.1"/>
    <property type="molecule type" value="Genomic_DNA"/>
</dbReference>
<dbReference type="PROSITE" id="PS00740">
    <property type="entry name" value="MAM_1"/>
    <property type="match status" value="1"/>
</dbReference>
<accession>A0A3M7QTW1</accession>
<proteinExistence type="predicted"/>
<dbReference type="OrthoDB" id="412155at2759"/>
<feature type="non-terminal residue" evidence="2">
    <location>
        <position position="639"/>
    </location>
</feature>
<dbReference type="PANTHER" id="PTHR23282:SF101">
    <property type="entry name" value="MAM DOMAIN-CONTAINING PROTEIN"/>
    <property type="match status" value="1"/>
</dbReference>
<dbReference type="InterPro" id="IPR000998">
    <property type="entry name" value="MAM_dom"/>
</dbReference>
<comment type="caution">
    <text evidence="2">The sequence shown here is derived from an EMBL/GenBank/DDBJ whole genome shotgun (WGS) entry which is preliminary data.</text>
</comment>
<dbReference type="PANTHER" id="PTHR23282">
    <property type="entry name" value="APICAL ENDOSOMAL GLYCOPROTEIN PRECURSOR"/>
    <property type="match status" value="1"/>
</dbReference>
<keyword evidence="3" id="KW-1185">Reference proteome</keyword>
<dbReference type="Proteomes" id="UP000276133">
    <property type="component" value="Unassembled WGS sequence"/>
</dbReference>
<evidence type="ECO:0000259" key="1">
    <source>
        <dbReference type="PROSITE" id="PS50060"/>
    </source>
</evidence>
<dbReference type="SUPFAM" id="SSF49899">
    <property type="entry name" value="Concanavalin A-like lectins/glucanases"/>
    <property type="match status" value="4"/>
</dbReference>
<protein>
    <submittedName>
        <fullName evidence="2">MAM and LDL-receptor class A domain-containing 2-like</fullName>
    </submittedName>
</protein>
<dbReference type="PROSITE" id="PS50060">
    <property type="entry name" value="MAM_2"/>
    <property type="match status" value="5"/>
</dbReference>
<dbReference type="CDD" id="cd06263">
    <property type="entry name" value="MAM"/>
    <property type="match status" value="3"/>
</dbReference>
<dbReference type="GO" id="GO:0016020">
    <property type="term" value="C:membrane"/>
    <property type="evidence" value="ECO:0007669"/>
    <property type="project" value="InterPro"/>
</dbReference>
<feature type="domain" description="MAM" evidence="1">
    <location>
        <begin position="148"/>
        <end position="265"/>
    </location>
</feature>
<feature type="domain" description="MAM" evidence="1">
    <location>
        <begin position="1"/>
        <end position="115"/>
    </location>
</feature>
<dbReference type="InterPro" id="IPR013320">
    <property type="entry name" value="ConA-like_dom_sf"/>
</dbReference>
<reference evidence="2 3" key="1">
    <citation type="journal article" date="2018" name="Sci. Rep.">
        <title>Genomic signatures of local adaptation to the degree of environmental predictability in rotifers.</title>
        <authorList>
            <person name="Franch-Gras L."/>
            <person name="Hahn C."/>
            <person name="Garcia-Roger E.M."/>
            <person name="Carmona M.J."/>
            <person name="Serra M."/>
            <person name="Gomez A."/>
        </authorList>
    </citation>
    <scope>NUCLEOTIDE SEQUENCE [LARGE SCALE GENOMIC DNA]</scope>
    <source>
        <strain evidence="2">HYR1</strain>
    </source>
</reference>
<keyword evidence="2" id="KW-0675">Receptor</keyword>
<dbReference type="STRING" id="10195.A0A3M7QTW1"/>
<name>A0A3M7QTW1_BRAPC</name>
<feature type="non-terminal residue" evidence="2">
    <location>
        <position position="1"/>
    </location>
</feature>
<gene>
    <name evidence="2" type="ORF">BpHYR1_021125</name>
</gene>
<feature type="domain" description="MAM" evidence="1">
    <location>
        <begin position="422"/>
        <end position="586"/>
    </location>
</feature>